<dbReference type="SUPFAM" id="SSF51161">
    <property type="entry name" value="Trimeric LpxA-like enzymes"/>
    <property type="match status" value="1"/>
</dbReference>
<dbReference type="Proteomes" id="UP000008461">
    <property type="component" value="Chromosome"/>
</dbReference>
<name>F4KY76_HALH1</name>
<evidence type="ECO:0000313" key="3">
    <source>
        <dbReference type="Proteomes" id="UP000008461"/>
    </source>
</evidence>
<accession>F4KY76</accession>
<reference evidence="2 3" key="1">
    <citation type="journal article" date="2011" name="Stand. Genomic Sci.">
        <title>Complete genome sequence of Haliscomenobacter hydrossis type strain (O).</title>
        <authorList>
            <consortium name="US DOE Joint Genome Institute (JGI-PGF)"/>
            <person name="Daligault H."/>
            <person name="Lapidus A."/>
            <person name="Zeytun A."/>
            <person name="Nolan M."/>
            <person name="Lucas S."/>
            <person name="Del Rio T.G."/>
            <person name="Tice H."/>
            <person name="Cheng J.F."/>
            <person name="Tapia R."/>
            <person name="Han C."/>
            <person name="Goodwin L."/>
            <person name="Pitluck S."/>
            <person name="Liolios K."/>
            <person name="Pagani I."/>
            <person name="Ivanova N."/>
            <person name="Huntemann M."/>
            <person name="Mavromatis K."/>
            <person name="Mikhailova N."/>
            <person name="Pati A."/>
            <person name="Chen A."/>
            <person name="Palaniappan K."/>
            <person name="Land M."/>
            <person name="Hauser L."/>
            <person name="Brambilla E.M."/>
            <person name="Rohde M."/>
            <person name="Verbarg S."/>
            <person name="Goker M."/>
            <person name="Bristow J."/>
            <person name="Eisen J.A."/>
            <person name="Markowitz V."/>
            <person name="Hugenholtz P."/>
            <person name="Kyrpides N.C."/>
            <person name="Klenk H.P."/>
            <person name="Woyke T."/>
        </authorList>
    </citation>
    <scope>NUCLEOTIDE SEQUENCE [LARGE SCALE GENOMIC DNA]</scope>
    <source>
        <strain evidence="3">ATCC 27775 / DSM 1100 / LMG 10767 / O</strain>
    </source>
</reference>
<protein>
    <submittedName>
        <fullName evidence="2">Uncharacterized protein</fullName>
    </submittedName>
</protein>
<evidence type="ECO:0000313" key="2">
    <source>
        <dbReference type="EMBL" id="AEE48339.1"/>
    </source>
</evidence>
<evidence type="ECO:0000256" key="1">
    <source>
        <dbReference type="SAM" id="SignalP"/>
    </source>
</evidence>
<dbReference type="RefSeq" id="WP_013762903.1">
    <property type="nucleotide sequence ID" value="NC_015510.1"/>
</dbReference>
<organism evidence="2 3">
    <name type="scientific">Haliscomenobacter hydrossis (strain ATCC 27775 / DSM 1100 / LMG 10767 / O)</name>
    <dbReference type="NCBI Taxonomy" id="760192"/>
    <lineage>
        <taxon>Bacteria</taxon>
        <taxon>Pseudomonadati</taxon>
        <taxon>Bacteroidota</taxon>
        <taxon>Saprospiria</taxon>
        <taxon>Saprospirales</taxon>
        <taxon>Haliscomenobacteraceae</taxon>
        <taxon>Haliscomenobacter</taxon>
    </lineage>
</organism>
<reference key="2">
    <citation type="submission" date="2011-04" db="EMBL/GenBank/DDBJ databases">
        <title>Complete sequence of chromosome of Haliscomenobacter hydrossis DSM 1100.</title>
        <authorList>
            <consortium name="US DOE Joint Genome Institute (JGI-PGF)"/>
            <person name="Lucas S."/>
            <person name="Han J."/>
            <person name="Lapidus A."/>
            <person name="Bruce D."/>
            <person name="Goodwin L."/>
            <person name="Pitluck S."/>
            <person name="Peters L."/>
            <person name="Kyrpides N."/>
            <person name="Mavromatis K."/>
            <person name="Ivanova N."/>
            <person name="Ovchinnikova G."/>
            <person name="Pagani I."/>
            <person name="Daligault H."/>
            <person name="Detter J.C."/>
            <person name="Han C."/>
            <person name="Land M."/>
            <person name="Hauser L."/>
            <person name="Markowitz V."/>
            <person name="Cheng J.-F."/>
            <person name="Hugenholtz P."/>
            <person name="Woyke T."/>
            <person name="Wu D."/>
            <person name="Verbarg S."/>
            <person name="Frueling A."/>
            <person name="Brambilla E."/>
            <person name="Klenk H.-P."/>
            <person name="Eisen J.A."/>
        </authorList>
    </citation>
    <scope>NUCLEOTIDE SEQUENCE</scope>
    <source>
        <strain>DSM 1100</strain>
    </source>
</reference>
<keyword evidence="1" id="KW-0732">Signal</keyword>
<dbReference type="InterPro" id="IPR011004">
    <property type="entry name" value="Trimer_LpxA-like_sf"/>
</dbReference>
<sequence length="509" mass="53307">MKNALFPLLFCLLCSLPFATAQDVSEKLSIEELALKSKASNPENASLRAGPAASDCIVDTCKCLGDFFEEIEVYYFGANNVTVDVYSDRKLSNLIASFPAVNNAQLLSINALGLPTGMLGSYTYLKLSDPGGEVCVTEIFSRCPINAWPGALEDLDILGKTYGYFTVYSHTTSEQKRRCTIDNISQDWHVGGNVVGPVKNTLGSRNAENVVLISSDLPRGVITKDGKFGINTQAPNASLEVNGDVRVETTLDVKGIATVHNTTAATTPANGALVVAGGVGIAKNLKIGADASIGTDLQVGEDLSVSKTASIGGVTKISDNTTSIDATTGALVVTGGVGVGGNLNVNNSLKVIGNTASTNATSGALVVTGGAGIGENLNVNKDLGVAGNSFLTGKVAIATTSTPGGHELYVGGSIIAEEVVVKLSGNWPDYVFDPKYPTPDLREWKKFIAENHHLPGMPSAQALEAQGSVALGETQRLLLEKVEQLLLIILEQQKQIDALKVAVETKDKP</sequence>
<dbReference type="EMBL" id="CP002691">
    <property type="protein sequence ID" value="AEE48339.1"/>
    <property type="molecule type" value="Genomic_DNA"/>
</dbReference>
<keyword evidence="3" id="KW-1185">Reference proteome</keyword>
<dbReference type="eggNOG" id="COG1044">
    <property type="taxonomic scope" value="Bacteria"/>
</dbReference>
<proteinExistence type="predicted"/>
<dbReference type="KEGG" id="hhy:Halhy_0428"/>
<dbReference type="OrthoDB" id="657976at2"/>
<feature type="chain" id="PRO_5003312286" evidence="1">
    <location>
        <begin position="22"/>
        <end position="509"/>
    </location>
</feature>
<dbReference type="STRING" id="760192.Halhy_0428"/>
<dbReference type="AlphaFoldDB" id="F4KY76"/>
<dbReference type="HOGENOM" id="CLU_535025_0_0_10"/>
<feature type="signal peptide" evidence="1">
    <location>
        <begin position="1"/>
        <end position="21"/>
    </location>
</feature>
<gene>
    <name evidence="2" type="ordered locus">Halhy_0428</name>
</gene>